<evidence type="ECO:0000313" key="7">
    <source>
        <dbReference type="EMBL" id="GAG55417.1"/>
    </source>
</evidence>
<comment type="similarity">
    <text evidence="2">Belongs to the class-I pyridoxal-phosphate-dependent aminotransferase family.</text>
</comment>
<protein>
    <recommendedName>
        <fullName evidence="6">Aminotransferase class I/classII large domain-containing protein</fullName>
    </recommendedName>
</protein>
<evidence type="ECO:0000256" key="5">
    <source>
        <dbReference type="ARBA" id="ARBA00022898"/>
    </source>
</evidence>
<dbReference type="GO" id="GO:0006520">
    <property type="term" value="P:amino acid metabolic process"/>
    <property type="evidence" value="ECO:0007669"/>
    <property type="project" value="InterPro"/>
</dbReference>
<dbReference type="InterPro" id="IPR004838">
    <property type="entry name" value="NHTrfase_class1_PyrdxlP-BS"/>
</dbReference>
<dbReference type="PANTHER" id="PTHR46383:SF1">
    <property type="entry name" value="ASPARTATE AMINOTRANSFERASE"/>
    <property type="match status" value="1"/>
</dbReference>
<dbReference type="InterPro" id="IPR015424">
    <property type="entry name" value="PyrdxlP-dep_Trfase"/>
</dbReference>
<name>X0ZAV9_9ZZZZ</name>
<dbReference type="InterPro" id="IPR015421">
    <property type="entry name" value="PyrdxlP-dep_Trfase_major"/>
</dbReference>
<feature type="domain" description="Aminotransferase class I/classII large" evidence="6">
    <location>
        <begin position="2"/>
        <end position="199"/>
    </location>
</feature>
<evidence type="ECO:0000259" key="6">
    <source>
        <dbReference type="Pfam" id="PF00155"/>
    </source>
</evidence>
<dbReference type="InterPro" id="IPR050596">
    <property type="entry name" value="AspAT/PAT-like"/>
</dbReference>
<dbReference type="PANTHER" id="PTHR46383">
    <property type="entry name" value="ASPARTATE AMINOTRANSFERASE"/>
    <property type="match status" value="1"/>
</dbReference>
<dbReference type="InterPro" id="IPR015422">
    <property type="entry name" value="PyrdxlP-dep_Trfase_small"/>
</dbReference>
<dbReference type="Gene3D" id="3.90.1150.10">
    <property type="entry name" value="Aspartate Aminotransferase, domain 1"/>
    <property type="match status" value="1"/>
</dbReference>
<dbReference type="PROSITE" id="PS00105">
    <property type="entry name" value="AA_TRANSFER_CLASS_1"/>
    <property type="match status" value="1"/>
</dbReference>
<keyword evidence="3" id="KW-0032">Aminotransferase</keyword>
<evidence type="ECO:0000256" key="3">
    <source>
        <dbReference type="ARBA" id="ARBA00022576"/>
    </source>
</evidence>
<reference evidence="7" key="1">
    <citation type="journal article" date="2014" name="Front. Microbiol.">
        <title>High frequency of phylogenetically diverse reductive dehalogenase-homologous genes in deep subseafloor sedimentary metagenomes.</title>
        <authorList>
            <person name="Kawai M."/>
            <person name="Futagami T."/>
            <person name="Toyoda A."/>
            <person name="Takaki Y."/>
            <person name="Nishi S."/>
            <person name="Hori S."/>
            <person name="Arai W."/>
            <person name="Tsubouchi T."/>
            <person name="Morono Y."/>
            <person name="Uchiyama I."/>
            <person name="Ito T."/>
            <person name="Fujiyama A."/>
            <person name="Inagaki F."/>
            <person name="Takami H."/>
        </authorList>
    </citation>
    <scope>NUCLEOTIDE SEQUENCE</scope>
    <source>
        <strain evidence="7">Expedition CK06-06</strain>
    </source>
</reference>
<dbReference type="GO" id="GO:0008483">
    <property type="term" value="F:transaminase activity"/>
    <property type="evidence" value="ECO:0007669"/>
    <property type="project" value="UniProtKB-KW"/>
</dbReference>
<evidence type="ECO:0000256" key="1">
    <source>
        <dbReference type="ARBA" id="ARBA00001933"/>
    </source>
</evidence>
<dbReference type="GO" id="GO:0030170">
    <property type="term" value="F:pyridoxal phosphate binding"/>
    <property type="evidence" value="ECO:0007669"/>
    <property type="project" value="InterPro"/>
</dbReference>
<keyword evidence="5" id="KW-0663">Pyridoxal phosphate</keyword>
<dbReference type="CDD" id="cd00609">
    <property type="entry name" value="AAT_like"/>
    <property type="match status" value="1"/>
</dbReference>
<gene>
    <name evidence="7" type="ORF">S01H4_11488</name>
</gene>
<evidence type="ECO:0000256" key="2">
    <source>
        <dbReference type="ARBA" id="ARBA00007441"/>
    </source>
</evidence>
<dbReference type="SUPFAM" id="SSF53383">
    <property type="entry name" value="PLP-dependent transferases"/>
    <property type="match status" value="1"/>
</dbReference>
<evidence type="ECO:0000256" key="4">
    <source>
        <dbReference type="ARBA" id="ARBA00022679"/>
    </source>
</evidence>
<dbReference type="AlphaFoldDB" id="X0ZAV9"/>
<dbReference type="EMBL" id="BART01004654">
    <property type="protein sequence ID" value="GAG55417.1"/>
    <property type="molecule type" value="Genomic_DNA"/>
</dbReference>
<organism evidence="7">
    <name type="scientific">marine sediment metagenome</name>
    <dbReference type="NCBI Taxonomy" id="412755"/>
    <lineage>
        <taxon>unclassified sequences</taxon>
        <taxon>metagenomes</taxon>
        <taxon>ecological metagenomes</taxon>
    </lineage>
</organism>
<dbReference type="InterPro" id="IPR004839">
    <property type="entry name" value="Aminotransferase_I/II_large"/>
</dbReference>
<accession>X0ZAV9</accession>
<proteinExistence type="inferred from homology"/>
<keyword evidence="4" id="KW-0808">Transferase</keyword>
<comment type="cofactor">
    <cofactor evidence="1">
        <name>pyridoxal 5'-phosphate</name>
        <dbReference type="ChEBI" id="CHEBI:597326"/>
    </cofactor>
</comment>
<comment type="caution">
    <text evidence="7">The sequence shown here is derived from an EMBL/GenBank/DDBJ whole genome shotgun (WGS) entry which is preliminary data.</text>
</comment>
<feature type="non-terminal residue" evidence="7">
    <location>
        <position position="1"/>
    </location>
</feature>
<dbReference type="Gene3D" id="3.40.640.10">
    <property type="entry name" value="Type I PLP-dependent aspartate aminotransferase-like (Major domain)"/>
    <property type="match status" value="1"/>
</dbReference>
<dbReference type="Pfam" id="PF00155">
    <property type="entry name" value="Aminotran_1_2"/>
    <property type="match status" value="1"/>
</dbReference>
<sequence length="211" mass="23884">ARKMNLIIISDEVYNFIRYKGEPQSMLSFAPERTVVVSSASKEYLMPGARIGYVLSTDEIFTNTWMPNMIRSFSSSPNTLGQNMLIKLLKEEVKDFKNGRSPQIITEIKKELKSRCDLIISILREKGFTLAGRDKDFPSGAISVLVRLPKDIEFDDKAIVEKALELEKFSAIPASVFGAPNCIRFGYAGMTKEAIKNLSKNLQDVLEFFRR</sequence>